<keyword evidence="3" id="KW-1185">Reference proteome</keyword>
<dbReference type="EnsemblPlants" id="ORUFI03G16370.2">
    <property type="protein sequence ID" value="ORUFI03G16370.2"/>
    <property type="gene ID" value="ORUFI03G16370"/>
</dbReference>
<proteinExistence type="predicted"/>
<sequence length="154" mass="17920">MPSLNRAQRHRRIEGAASPPRLLARRYSPHSPHNGAAPLLHLFISRDVCFLRHRQRRRCLRPHRSIDFSRNPEETQIAKFDANKASIQGITLFFHVRNGVINTHLVNTYNIFIANGTTESIFLLVCKNILFSLHNCDLKSQRLLIHLFMFLFKP</sequence>
<dbReference type="Proteomes" id="UP000008022">
    <property type="component" value="Unassembled WGS sequence"/>
</dbReference>
<accession>A0A0E0NUF6</accession>
<protein>
    <submittedName>
        <fullName evidence="2">Uncharacterized protein</fullName>
    </submittedName>
</protein>
<evidence type="ECO:0000256" key="1">
    <source>
        <dbReference type="SAM" id="MobiDB-lite"/>
    </source>
</evidence>
<dbReference type="Gramene" id="ORUFI03G16370.2">
    <property type="protein sequence ID" value="ORUFI03G16370.2"/>
    <property type="gene ID" value="ORUFI03G16370"/>
</dbReference>
<feature type="region of interest" description="Disordered" evidence="1">
    <location>
        <begin position="1"/>
        <end position="28"/>
    </location>
</feature>
<evidence type="ECO:0000313" key="2">
    <source>
        <dbReference type="EnsemblPlants" id="ORUFI03G16370.2"/>
    </source>
</evidence>
<dbReference type="HOGENOM" id="CLU_1707182_0_0_1"/>
<name>A0A0E0NUF6_ORYRU</name>
<reference evidence="3" key="1">
    <citation type="submission" date="2013-06" db="EMBL/GenBank/DDBJ databases">
        <authorList>
            <person name="Zhao Q."/>
        </authorList>
    </citation>
    <scope>NUCLEOTIDE SEQUENCE</scope>
    <source>
        <strain evidence="3">cv. W1943</strain>
    </source>
</reference>
<dbReference type="AlphaFoldDB" id="A0A0E0NUF6"/>
<organism evidence="2 3">
    <name type="scientific">Oryza rufipogon</name>
    <name type="common">Brownbeard rice</name>
    <name type="synonym">Asian wild rice</name>
    <dbReference type="NCBI Taxonomy" id="4529"/>
    <lineage>
        <taxon>Eukaryota</taxon>
        <taxon>Viridiplantae</taxon>
        <taxon>Streptophyta</taxon>
        <taxon>Embryophyta</taxon>
        <taxon>Tracheophyta</taxon>
        <taxon>Spermatophyta</taxon>
        <taxon>Magnoliopsida</taxon>
        <taxon>Liliopsida</taxon>
        <taxon>Poales</taxon>
        <taxon>Poaceae</taxon>
        <taxon>BOP clade</taxon>
        <taxon>Oryzoideae</taxon>
        <taxon>Oryzeae</taxon>
        <taxon>Oryzinae</taxon>
        <taxon>Oryza</taxon>
    </lineage>
</organism>
<reference evidence="2" key="2">
    <citation type="submission" date="2015-06" db="UniProtKB">
        <authorList>
            <consortium name="EnsemblPlants"/>
        </authorList>
    </citation>
    <scope>IDENTIFICATION</scope>
</reference>
<evidence type="ECO:0000313" key="3">
    <source>
        <dbReference type="Proteomes" id="UP000008022"/>
    </source>
</evidence>